<gene>
    <name evidence="1" type="ORF">BDP55DRAFT_632933</name>
</gene>
<dbReference type="Proteomes" id="UP001224890">
    <property type="component" value="Unassembled WGS sequence"/>
</dbReference>
<protein>
    <submittedName>
        <fullName evidence="1">Uncharacterized protein</fullName>
    </submittedName>
</protein>
<dbReference type="EMBL" id="JAHMHR010000025">
    <property type="protein sequence ID" value="KAK1674485.1"/>
    <property type="molecule type" value="Genomic_DNA"/>
</dbReference>
<dbReference type="AlphaFoldDB" id="A0AAJ0EWQ7"/>
<evidence type="ECO:0000313" key="1">
    <source>
        <dbReference type="EMBL" id="KAK1674485.1"/>
    </source>
</evidence>
<organism evidence="1 2">
    <name type="scientific">Colletotrichum godetiae</name>
    <dbReference type="NCBI Taxonomy" id="1209918"/>
    <lineage>
        <taxon>Eukaryota</taxon>
        <taxon>Fungi</taxon>
        <taxon>Dikarya</taxon>
        <taxon>Ascomycota</taxon>
        <taxon>Pezizomycotina</taxon>
        <taxon>Sordariomycetes</taxon>
        <taxon>Hypocreomycetidae</taxon>
        <taxon>Glomerellales</taxon>
        <taxon>Glomerellaceae</taxon>
        <taxon>Colletotrichum</taxon>
        <taxon>Colletotrichum acutatum species complex</taxon>
    </lineage>
</organism>
<reference evidence="1" key="1">
    <citation type="submission" date="2021-06" db="EMBL/GenBank/DDBJ databases">
        <title>Comparative genomics, transcriptomics and evolutionary studies reveal genomic signatures of adaptation to plant cell wall in hemibiotrophic fungi.</title>
        <authorList>
            <consortium name="DOE Joint Genome Institute"/>
            <person name="Baroncelli R."/>
            <person name="Diaz J.F."/>
            <person name="Benocci T."/>
            <person name="Peng M."/>
            <person name="Battaglia E."/>
            <person name="Haridas S."/>
            <person name="Andreopoulos W."/>
            <person name="Labutti K."/>
            <person name="Pangilinan J."/>
            <person name="Floch G.L."/>
            <person name="Makela M.R."/>
            <person name="Henrissat B."/>
            <person name="Grigoriev I.V."/>
            <person name="Crouch J.A."/>
            <person name="De Vries R.P."/>
            <person name="Sukno S.A."/>
            <person name="Thon M.R."/>
        </authorList>
    </citation>
    <scope>NUCLEOTIDE SEQUENCE</scope>
    <source>
        <strain evidence="1">CBS 193.32</strain>
    </source>
</reference>
<dbReference type="GeneID" id="85457012"/>
<evidence type="ECO:0000313" key="2">
    <source>
        <dbReference type="Proteomes" id="UP001224890"/>
    </source>
</evidence>
<proteinExistence type="predicted"/>
<sequence>MRAMPSASSRMERGLYAIPEQPSLMRTSPNIATIETRQRMWDMVFPGEPCPEGRPFELGMPRSLDFENHVCADLVNVKRRLPGFLRVETVHRECLEGSTINAIGFGPKNNGTINVWSGLLLGVVYRTAANWAREVFMTCKSTPLSDAIAKIDVSSFLKNTTGSISGNLEEKTHRLSPDKSLVAEYDLQLASAPCKSDIEYAEMHIAVWLETEKSFPGEKRYGTLLDWCDKPHVDCL</sequence>
<dbReference type="RefSeq" id="XP_060428488.1">
    <property type="nucleotide sequence ID" value="XM_060572486.1"/>
</dbReference>
<comment type="caution">
    <text evidence="1">The sequence shown here is derived from an EMBL/GenBank/DDBJ whole genome shotgun (WGS) entry which is preliminary data.</text>
</comment>
<keyword evidence="2" id="KW-1185">Reference proteome</keyword>
<accession>A0AAJ0EWQ7</accession>
<name>A0AAJ0EWQ7_9PEZI</name>